<proteinExistence type="predicted"/>
<reference evidence="3 4" key="1">
    <citation type="submission" date="2015-12" db="EMBL/GenBank/DDBJ databases">
        <title>Genome sequence of Streptomyces sp. G25.</title>
        <authorList>
            <person name="Poehlein A."/>
            <person name="Roettig A."/>
            <person name="Hiessl S."/>
            <person name="Hauschild P."/>
            <person name="Schauer J."/>
            <person name="Madkour M.H."/>
            <person name="Al-Ansari A.M."/>
            <person name="Almakishah N.H."/>
            <person name="Steinbuechel A."/>
            <person name="Daniel R."/>
        </authorList>
    </citation>
    <scope>NUCLEOTIDE SEQUENCE [LARGE SCALE GENOMIC DNA]</scope>
    <source>
        <strain evidence="4">G25(2015)</strain>
    </source>
</reference>
<evidence type="ECO:0000256" key="1">
    <source>
        <dbReference type="SAM" id="MobiDB-lite"/>
    </source>
</evidence>
<gene>
    <name evidence="3" type="ORF">STSP_39510</name>
</gene>
<feature type="transmembrane region" description="Helical" evidence="2">
    <location>
        <begin position="65"/>
        <end position="88"/>
    </location>
</feature>
<keyword evidence="4" id="KW-1185">Reference proteome</keyword>
<sequence length="89" mass="9907">MDGFDRHDDIQASGVRPPRARTEVAPPNPPVHAEDECIWCIQLREATHTRDDQQEAPCRDGSAVFWMHAGMAGMATVAITAAVVWMMLY</sequence>
<evidence type="ECO:0000313" key="4">
    <source>
        <dbReference type="Proteomes" id="UP000077381"/>
    </source>
</evidence>
<dbReference type="RefSeq" id="WP_067279524.1">
    <property type="nucleotide sequence ID" value="NZ_LOHS01000088.1"/>
</dbReference>
<dbReference type="Proteomes" id="UP000077381">
    <property type="component" value="Unassembled WGS sequence"/>
</dbReference>
<evidence type="ECO:0000256" key="2">
    <source>
        <dbReference type="SAM" id="Phobius"/>
    </source>
</evidence>
<dbReference type="EMBL" id="LOHS01000088">
    <property type="protein sequence ID" value="OAH12605.1"/>
    <property type="molecule type" value="Genomic_DNA"/>
</dbReference>
<organism evidence="3 4">
    <name type="scientific">Streptomyces jeddahensis</name>
    <dbReference type="NCBI Taxonomy" id="1716141"/>
    <lineage>
        <taxon>Bacteria</taxon>
        <taxon>Bacillati</taxon>
        <taxon>Actinomycetota</taxon>
        <taxon>Actinomycetes</taxon>
        <taxon>Kitasatosporales</taxon>
        <taxon>Streptomycetaceae</taxon>
        <taxon>Streptomyces</taxon>
    </lineage>
</organism>
<protein>
    <submittedName>
        <fullName evidence="3">Uncharacterized protein</fullName>
    </submittedName>
</protein>
<keyword evidence="2" id="KW-1133">Transmembrane helix</keyword>
<dbReference type="AlphaFoldDB" id="A0A177HNW1"/>
<evidence type="ECO:0000313" key="3">
    <source>
        <dbReference type="EMBL" id="OAH12605.1"/>
    </source>
</evidence>
<feature type="compositionally biased region" description="Basic and acidic residues" evidence="1">
    <location>
        <begin position="1"/>
        <end position="10"/>
    </location>
</feature>
<accession>A0A177HNW1</accession>
<feature type="region of interest" description="Disordered" evidence="1">
    <location>
        <begin position="1"/>
        <end position="31"/>
    </location>
</feature>
<dbReference type="PATRIC" id="fig|1716141.3.peg.4157"/>
<keyword evidence="2" id="KW-0812">Transmembrane</keyword>
<keyword evidence="2" id="KW-0472">Membrane</keyword>
<comment type="caution">
    <text evidence="3">The sequence shown here is derived from an EMBL/GenBank/DDBJ whole genome shotgun (WGS) entry which is preliminary data.</text>
</comment>
<name>A0A177HNW1_9ACTN</name>